<gene>
    <name evidence="3" type="ordered locus">Mcup_1899</name>
</gene>
<sequence>MVDVVTGGAGYIGGHLVDKLVSLGRDVIVIDDLSYGRYLNPSVKFEKTDLRYGHPIIEECGTVFHLAANPDVKTSMENVEEHFERDVKVTLNALEMARKSDCRSFFFFSSSTVYGEAKVPTPETEELKPISNYGLFKLMGEQMVQFYSRNYDLISVSLRLANITGGRTSHGVIIDFIKKLMKNPTELEILGNGKQKKSYLHVQDLIDAILLLEERNKEPYNDFNVGNDDWITVEEIARTVESEMKLNPVHRYIDSGDGRGWKGDVRFMLLDITKIKSLGWRPTLTSRQAVQRATQEALKLLGYI</sequence>
<organism evidence="3 4">
    <name type="scientific">Metallosphaera cuprina (strain Ar-4)</name>
    <dbReference type="NCBI Taxonomy" id="1006006"/>
    <lineage>
        <taxon>Archaea</taxon>
        <taxon>Thermoproteota</taxon>
        <taxon>Thermoprotei</taxon>
        <taxon>Sulfolobales</taxon>
        <taxon>Sulfolobaceae</taxon>
        <taxon>Metallosphaera</taxon>
    </lineage>
</organism>
<evidence type="ECO:0000313" key="4">
    <source>
        <dbReference type="Proteomes" id="UP000007812"/>
    </source>
</evidence>
<dbReference type="EMBL" id="CP002656">
    <property type="protein sequence ID" value="AEB96001.1"/>
    <property type="molecule type" value="Genomic_DNA"/>
</dbReference>
<evidence type="ECO:0000256" key="1">
    <source>
        <dbReference type="ARBA" id="ARBA00007637"/>
    </source>
</evidence>
<dbReference type="RefSeq" id="WP_013738499.1">
    <property type="nucleotide sequence ID" value="NC_015435.1"/>
</dbReference>
<dbReference type="SUPFAM" id="SSF51735">
    <property type="entry name" value="NAD(P)-binding Rossmann-fold domains"/>
    <property type="match status" value="1"/>
</dbReference>
<protein>
    <submittedName>
        <fullName evidence="3">NAD-dependent epimerase/dehydratase</fullName>
    </submittedName>
</protein>
<dbReference type="PANTHER" id="PTHR43000">
    <property type="entry name" value="DTDP-D-GLUCOSE 4,6-DEHYDRATASE-RELATED"/>
    <property type="match status" value="1"/>
</dbReference>
<dbReference type="Pfam" id="PF01370">
    <property type="entry name" value="Epimerase"/>
    <property type="match status" value="1"/>
</dbReference>
<name>F4G1B4_METCR</name>
<dbReference type="OrthoDB" id="4907at2157"/>
<dbReference type="GeneID" id="10494087"/>
<accession>F4G1B4</accession>
<dbReference type="eggNOG" id="arCOG01369">
    <property type="taxonomic scope" value="Archaea"/>
</dbReference>
<evidence type="ECO:0000259" key="2">
    <source>
        <dbReference type="Pfam" id="PF01370"/>
    </source>
</evidence>
<dbReference type="STRING" id="1006006.Mcup_1899"/>
<dbReference type="AlphaFoldDB" id="F4G1B4"/>
<dbReference type="HOGENOM" id="CLU_007383_1_7_2"/>
<reference evidence="3 4" key="1">
    <citation type="journal article" date="2011" name="J. Bacteriol.">
        <title>Complete genome sequence of Metallosphaera cuprina, a metal sulfide-oxidizing archaeon from a hot spring.</title>
        <authorList>
            <person name="Liu L.J."/>
            <person name="You X.Y."/>
            <person name="Zheng H."/>
            <person name="Wang S."/>
            <person name="Jiang C.Y."/>
            <person name="Liu S.J."/>
        </authorList>
    </citation>
    <scope>NUCLEOTIDE SEQUENCE [LARGE SCALE GENOMIC DNA]</scope>
    <source>
        <strain evidence="3 4">Ar-4</strain>
    </source>
</reference>
<dbReference type="Proteomes" id="UP000007812">
    <property type="component" value="Chromosome"/>
</dbReference>
<dbReference type="Gene3D" id="3.90.25.10">
    <property type="entry name" value="UDP-galactose 4-epimerase, domain 1"/>
    <property type="match status" value="2"/>
</dbReference>
<comment type="similarity">
    <text evidence="1">Belongs to the NAD(P)-dependent epimerase/dehydratase family.</text>
</comment>
<dbReference type="PATRIC" id="fig|1006006.8.peg.1903"/>
<proteinExistence type="inferred from homology"/>
<dbReference type="Gene3D" id="3.40.50.720">
    <property type="entry name" value="NAD(P)-binding Rossmann-like Domain"/>
    <property type="match status" value="1"/>
</dbReference>
<dbReference type="InterPro" id="IPR036291">
    <property type="entry name" value="NAD(P)-bd_dom_sf"/>
</dbReference>
<feature type="domain" description="NAD-dependent epimerase/dehydratase" evidence="2">
    <location>
        <begin position="4"/>
        <end position="226"/>
    </location>
</feature>
<dbReference type="KEGG" id="mcn:Mcup_1899"/>
<keyword evidence="4" id="KW-1185">Reference proteome</keyword>
<dbReference type="InterPro" id="IPR001509">
    <property type="entry name" value="Epimerase_deHydtase"/>
</dbReference>
<evidence type="ECO:0000313" key="3">
    <source>
        <dbReference type="EMBL" id="AEB96001.1"/>
    </source>
</evidence>